<reference evidence="13 14" key="1">
    <citation type="journal article" date="2002" name="Science">
        <title>The genome sequence of the malaria mosquito Anopheles gambiae.</title>
        <authorList>
            <person name="Holt R.A."/>
            <person name="Subramanian G.M."/>
            <person name="Halpern A."/>
            <person name="Sutton G.G."/>
            <person name="Charlab R."/>
            <person name="Nusskern D.R."/>
            <person name="Wincker P."/>
            <person name="Clark A.G."/>
            <person name="Ribeiro J.M."/>
            <person name="Wides R."/>
            <person name="Salzberg S.L."/>
            <person name="Loftus B."/>
            <person name="Yandell M."/>
            <person name="Majoros W.H."/>
            <person name="Rusch D.B."/>
            <person name="Lai Z."/>
            <person name="Kraft C.L."/>
            <person name="Abril J.F."/>
            <person name="Anthouard V."/>
            <person name="Arensburger P."/>
            <person name="Atkinson P.W."/>
            <person name="Baden H."/>
            <person name="de Berardinis V."/>
            <person name="Baldwin D."/>
            <person name="Benes V."/>
            <person name="Biedler J."/>
            <person name="Blass C."/>
            <person name="Bolanos R."/>
            <person name="Boscus D."/>
            <person name="Barnstead M."/>
            <person name="Cai S."/>
            <person name="Center A."/>
            <person name="Chaturverdi K."/>
            <person name="Christophides G.K."/>
            <person name="Chrystal M.A."/>
            <person name="Clamp M."/>
            <person name="Cravchik A."/>
            <person name="Curwen V."/>
            <person name="Dana A."/>
            <person name="Delcher A."/>
            <person name="Dew I."/>
            <person name="Evans C.A."/>
            <person name="Flanigan M."/>
            <person name="Grundschober-Freimoser A."/>
            <person name="Friedli L."/>
            <person name="Gu Z."/>
            <person name="Guan P."/>
            <person name="Guigo R."/>
            <person name="Hillenmeyer M.E."/>
            <person name="Hladun S.L."/>
            <person name="Hogan J.R."/>
            <person name="Hong Y.S."/>
            <person name="Hoover J."/>
            <person name="Jaillon O."/>
            <person name="Ke Z."/>
            <person name="Kodira C."/>
            <person name="Kokoza E."/>
            <person name="Koutsos A."/>
            <person name="Letunic I."/>
            <person name="Levitsky A."/>
            <person name="Liang Y."/>
            <person name="Lin J.J."/>
            <person name="Lobo N.F."/>
            <person name="Lopez J.R."/>
            <person name="Malek J.A."/>
            <person name="McIntosh T.C."/>
            <person name="Meister S."/>
            <person name="Miller J."/>
            <person name="Mobarry C."/>
            <person name="Mongin E."/>
            <person name="Murphy S.D."/>
            <person name="O'Brochta D.A."/>
            <person name="Pfannkoch C."/>
            <person name="Qi R."/>
            <person name="Regier M.A."/>
            <person name="Remington K."/>
            <person name="Shao H."/>
            <person name="Sharakhova M.V."/>
            <person name="Sitter C.D."/>
            <person name="Shetty J."/>
            <person name="Smith T.J."/>
            <person name="Strong R."/>
            <person name="Sun J."/>
            <person name="Thomasova D."/>
            <person name="Ton L.Q."/>
            <person name="Topalis P."/>
            <person name="Tu Z."/>
            <person name="Unger M.F."/>
            <person name="Walenz B."/>
            <person name="Wang A."/>
            <person name="Wang J."/>
            <person name="Wang M."/>
            <person name="Wang X."/>
            <person name="Woodford K.J."/>
            <person name="Wortman J.R."/>
            <person name="Wu M."/>
            <person name="Yao A."/>
            <person name="Zdobnov E.M."/>
            <person name="Zhang H."/>
            <person name="Zhao Q."/>
            <person name="Zhao S."/>
            <person name="Zhu S.C."/>
            <person name="Zhimulev I."/>
            <person name="Coluzzi M."/>
            <person name="della Torre A."/>
            <person name="Roth C.W."/>
            <person name="Louis C."/>
            <person name="Kalush F."/>
            <person name="Mural R.J."/>
            <person name="Myers E.W."/>
            <person name="Adams M.D."/>
            <person name="Smith H.O."/>
            <person name="Broder S."/>
            <person name="Gardner M.J."/>
            <person name="Fraser C.M."/>
            <person name="Birney E."/>
            <person name="Bork P."/>
            <person name="Brey P.T."/>
            <person name="Venter J.C."/>
            <person name="Weissenbach J."/>
            <person name="Kafatos F.C."/>
            <person name="Collins F.H."/>
            <person name="Hoffman S.L."/>
        </authorList>
    </citation>
    <scope>NUCLEOTIDE SEQUENCE [LARGE SCALE GENOMIC DNA]</scope>
    <source>
        <strain evidence="13 14">PEST</strain>
    </source>
</reference>
<dbReference type="Pfam" id="PF03351">
    <property type="entry name" value="DOMON"/>
    <property type="match status" value="1"/>
</dbReference>
<dbReference type="PANTHER" id="PTHR10157:SF29">
    <property type="entry name" value="DOPAMINE BETA-HYDROXYLASE"/>
    <property type="match status" value="1"/>
</dbReference>
<dbReference type="PANTHER" id="PTHR10157">
    <property type="entry name" value="DOPAMINE BETA HYDROXYLASE RELATED"/>
    <property type="match status" value="1"/>
</dbReference>
<evidence type="ECO:0000256" key="3">
    <source>
        <dbReference type="ARBA" id="ARBA00010676"/>
    </source>
</evidence>
<evidence type="ECO:0000256" key="8">
    <source>
        <dbReference type="ARBA" id="ARBA00023008"/>
    </source>
</evidence>
<dbReference type="InterPro" id="IPR005018">
    <property type="entry name" value="DOMON_domain"/>
</dbReference>
<dbReference type="PROSITE" id="PS50836">
    <property type="entry name" value="DOMON"/>
    <property type="match status" value="1"/>
</dbReference>
<name>A0A1S4H451_ANOGA</name>
<keyword evidence="4" id="KW-0812">Transmembrane</keyword>
<dbReference type="InterPro" id="IPR036939">
    <property type="entry name" value="Cu2_ascorb_mOase_N_sf"/>
</dbReference>
<keyword evidence="11" id="KW-1015">Disulfide bond</keyword>
<evidence type="ECO:0000313" key="14">
    <source>
        <dbReference type="Proteomes" id="UP000007062"/>
    </source>
</evidence>
<evidence type="ECO:0000313" key="13">
    <source>
        <dbReference type="EnsemblMetazoa" id="AGAP010485-PA"/>
    </source>
</evidence>
<dbReference type="GO" id="GO:0004500">
    <property type="term" value="F:dopamine beta-monooxygenase activity"/>
    <property type="evidence" value="ECO:0000318"/>
    <property type="project" value="GO_Central"/>
</dbReference>
<dbReference type="PROSITE" id="PS00084">
    <property type="entry name" value="CU2_MONOOXYGENASE_1"/>
    <property type="match status" value="1"/>
</dbReference>
<evidence type="ECO:0000256" key="9">
    <source>
        <dbReference type="ARBA" id="ARBA00023033"/>
    </source>
</evidence>
<dbReference type="GO" id="GO:0005507">
    <property type="term" value="F:copper ion binding"/>
    <property type="evidence" value="ECO:0000318"/>
    <property type="project" value="GO_Central"/>
</dbReference>
<organism evidence="13 14">
    <name type="scientific">Anopheles gambiae</name>
    <name type="common">African malaria mosquito</name>
    <dbReference type="NCBI Taxonomy" id="7165"/>
    <lineage>
        <taxon>Eukaryota</taxon>
        <taxon>Metazoa</taxon>
        <taxon>Ecdysozoa</taxon>
        <taxon>Arthropoda</taxon>
        <taxon>Hexapoda</taxon>
        <taxon>Insecta</taxon>
        <taxon>Pterygota</taxon>
        <taxon>Neoptera</taxon>
        <taxon>Endopterygota</taxon>
        <taxon>Diptera</taxon>
        <taxon>Nematocera</taxon>
        <taxon>Culicoidea</taxon>
        <taxon>Culicidae</taxon>
        <taxon>Anophelinae</taxon>
        <taxon>Anopheles</taxon>
    </lineage>
</organism>
<dbReference type="InParanoid" id="A0A1S4H451"/>
<evidence type="ECO:0000256" key="5">
    <source>
        <dbReference type="ARBA" id="ARBA00022723"/>
    </source>
</evidence>
<dbReference type="InterPro" id="IPR008977">
    <property type="entry name" value="PHM/PNGase_F_dom_sf"/>
</dbReference>
<protein>
    <submittedName>
        <fullName evidence="13">Uncharacterized protein</fullName>
    </submittedName>
</protein>
<comment type="similarity">
    <text evidence="3">Belongs to the copper type II ascorbate-dependent monooxygenase family.</text>
</comment>
<dbReference type="InterPro" id="IPR000323">
    <property type="entry name" value="Cu2_ascorb_mOase_N"/>
</dbReference>
<dbReference type="InterPro" id="IPR014784">
    <property type="entry name" value="Cu2_ascorb_mOase-like_C"/>
</dbReference>
<evidence type="ECO:0000256" key="4">
    <source>
        <dbReference type="ARBA" id="ARBA00022692"/>
    </source>
</evidence>
<evidence type="ECO:0000256" key="6">
    <source>
        <dbReference type="ARBA" id="ARBA00022989"/>
    </source>
</evidence>
<keyword evidence="8" id="KW-0186">Copper</keyword>
<dbReference type="VEuPathDB" id="VectorBase:AGAP010485"/>
<sequence length="614" mass="70275">MALGFDNACCWIFTLLLTSVTCYNISSERLHSLKLNHDSTKLTWMVDWPKKEVLFYINNTFDNGKFKTFAIGFSQRGELSRCDLCVFTSVPKLYQQVHDSYTSRKFDHIFRDTLQNCEVMYMDDNSVAFRRKFDTCDPQDIVFHTGTMYIVWLRSNALLEWSNNSTIIPKHSTKNQGVLPVQLLRADKIRIPETGQILKKLDVRLNNVSVPAAETTYWCKIQQLDPWLTNAKHHIVQFEPIIDNEALVHHMEVFQCIAGNAEIPTYDGPCQNMPASGHLCSKVMALWAMGAGSFTYPREAGLPIGGKDFNPHIRLEVHFNNPRMLSGYNDSSGMRINVVSKLRRYDAAIMELGLEYTDKMAIPPEQLAFPLHGYCIAECSKIALPKTGIVVFGSQLHTHLRGVRVLTRHFRGKTELPILNRDDFFSHHYQEIRQLRYKPRVLPGDALVTSCYYDTRGYNSTTLGGFAISDEMCVNYIHYYPATELEVCKSSISENSLYEYFLYMKNIHKQNITSPNGPRSENYRVIDWNQAKANELIDVYVTEPISMQCNRSNGLRFDGFEWENAPITSFNLAPPDQSKTCSPVKSGIGWFRSLNNGLCDNYGDCIYADTKLKE</sequence>
<dbReference type="GO" id="GO:0030667">
    <property type="term" value="C:secretory granule membrane"/>
    <property type="evidence" value="ECO:0000318"/>
    <property type="project" value="GO_Central"/>
</dbReference>
<evidence type="ECO:0000256" key="7">
    <source>
        <dbReference type="ARBA" id="ARBA00023002"/>
    </source>
</evidence>
<dbReference type="FunFam" id="2.60.120.230:FF:000001">
    <property type="entry name" value="Monooxygenase, DBH-like 1"/>
    <property type="match status" value="1"/>
</dbReference>
<comment type="subcellular location">
    <subcellularLocation>
        <location evidence="2">Membrane</location>
        <topology evidence="2">Single-pass membrane protein</topology>
    </subcellularLocation>
</comment>
<proteinExistence type="inferred from homology"/>
<dbReference type="AlphaFoldDB" id="A0A1S4H451"/>
<keyword evidence="5" id="KW-0479">Metal-binding</keyword>
<dbReference type="GO" id="GO:0006589">
    <property type="term" value="P:octopamine biosynthetic process"/>
    <property type="evidence" value="ECO:0000318"/>
    <property type="project" value="GO_Central"/>
</dbReference>
<dbReference type="FunCoup" id="A0A1S4H451">
    <property type="interactions" value="31"/>
</dbReference>
<dbReference type="InterPro" id="IPR028460">
    <property type="entry name" value="Tbh/DBH"/>
</dbReference>
<evidence type="ECO:0000256" key="2">
    <source>
        <dbReference type="ARBA" id="ARBA00004167"/>
    </source>
</evidence>
<dbReference type="CDD" id="cd09631">
    <property type="entry name" value="DOMON_DOH"/>
    <property type="match status" value="1"/>
</dbReference>
<dbReference type="InterPro" id="IPR000945">
    <property type="entry name" value="DBH-like"/>
</dbReference>
<dbReference type="SUPFAM" id="SSF49742">
    <property type="entry name" value="PHM/PNGase F"/>
    <property type="match status" value="2"/>
</dbReference>
<evidence type="ECO:0000256" key="11">
    <source>
        <dbReference type="ARBA" id="ARBA00023157"/>
    </source>
</evidence>
<keyword evidence="6" id="KW-1133">Transmembrane helix</keyword>
<dbReference type="VEuPathDB" id="VectorBase:AGAMI1_007293"/>
<evidence type="ECO:0000256" key="1">
    <source>
        <dbReference type="ARBA" id="ARBA00001973"/>
    </source>
</evidence>
<dbReference type="Gene3D" id="2.60.120.230">
    <property type="match status" value="1"/>
</dbReference>
<dbReference type="PRINTS" id="PR00767">
    <property type="entry name" value="DBMONOXGNASE"/>
</dbReference>
<reference evidence="13 14" key="2">
    <citation type="journal article" date="2004" name="Trends Parasitol.">
        <title>The Anopheles gambiae genome: an update.</title>
        <authorList>
            <person name="Mongin E."/>
            <person name="Louis C."/>
            <person name="Holt R.A."/>
            <person name="Birney E."/>
            <person name="Collins F.H."/>
        </authorList>
    </citation>
    <scope>NUCLEOTIDE SEQUENCE [LARGE SCALE GENOMIC DNA]</scope>
    <source>
        <strain evidence="13 14">PEST</strain>
    </source>
</reference>
<dbReference type="InterPro" id="IPR020611">
    <property type="entry name" value="Cu2_ascorb_mOase_CS-1"/>
</dbReference>
<accession>A0A1S4H451</accession>
<reference evidence="13" key="3">
    <citation type="submission" date="2020-05" db="UniProtKB">
        <authorList>
            <consortium name="EnsemblMetazoa"/>
        </authorList>
    </citation>
    <scope>IDENTIFICATION</scope>
    <source>
        <strain evidence="13">PEST</strain>
    </source>
</reference>
<keyword evidence="9" id="KW-0503">Monooxygenase</keyword>
<evidence type="ECO:0000256" key="12">
    <source>
        <dbReference type="ARBA" id="ARBA00023180"/>
    </source>
</evidence>
<dbReference type="InterPro" id="IPR045266">
    <property type="entry name" value="DOH_DOMON"/>
</dbReference>
<dbReference type="SMART" id="SM00664">
    <property type="entry name" value="DoH"/>
    <property type="match status" value="1"/>
</dbReference>
<dbReference type="GO" id="GO:0042420">
    <property type="term" value="P:dopamine catabolic process"/>
    <property type="evidence" value="ECO:0000318"/>
    <property type="project" value="GO_Central"/>
</dbReference>
<dbReference type="Proteomes" id="UP000007062">
    <property type="component" value="Chromosome 3L"/>
</dbReference>
<keyword evidence="10" id="KW-0472">Membrane</keyword>
<dbReference type="Pfam" id="PF03712">
    <property type="entry name" value="Cu2_monoox_C"/>
    <property type="match status" value="1"/>
</dbReference>
<dbReference type="GO" id="GO:0042421">
    <property type="term" value="P:norepinephrine biosynthetic process"/>
    <property type="evidence" value="ECO:0000318"/>
    <property type="project" value="GO_Central"/>
</dbReference>
<keyword evidence="12" id="KW-0325">Glycoprotein</keyword>
<dbReference type="InterPro" id="IPR024548">
    <property type="entry name" value="Cu2_monoox_C"/>
</dbReference>
<dbReference type="Pfam" id="PF01082">
    <property type="entry name" value="Cu2_monooxygen"/>
    <property type="match status" value="1"/>
</dbReference>
<dbReference type="EMBL" id="AAAB01008795">
    <property type="status" value="NOT_ANNOTATED_CDS"/>
    <property type="molecule type" value="Genomic_DNA"/>
</dbReference>
<dbReference type="GO" id="GO:0005615">
    <property type="term" value="C:extracellular space"/>
    <property type="evidence" value="ECO:0000318"/>
    <property type="project" value="GO_Central"/>
</dbReference>
<evidence type="ECO:0000256" key="10">
    <source>
        <dbReference type="ARBA" id="ARBA00023136"/>
    </source>
</evidence>
<dbReference type="EnsemblMetazoa" id="AGAP010485-RA">
    <property type="protein sequence ID" value="AGAP010485-PA"/>
    <property type="gene ID" value="AGAP010485"/>
</dbReference>
<comment type="cofactor">
    <cofactor evidence="1">
        <name>Cu(2+)</name>
        <dbReference type="ChEBI" id="CHEBI:29036"/>
    </cofactor>
</comment>
<dbReference type="Gene3D" id="2.60.120.310">
    <property type="entry name" value="Copper type II, ascorbate-dependent monooxygenase, N-terminal domain"/>
    <property type="match status" value="1"/>
</dbReference>
<keyword evidence="14" id="KW-1185">Reference proteome</keyword>
<keyword evidence="7" id="KW-0560">Oxidoreductase</keyword>